<protein>
    <recommendedName>
        <fullName evidence="3">Clp ATPase C-terminal domain-containing protein</fullName>
    </recommendedName>
</protein>
<dbReference type="GO" id="GO:0016887">
    <property type="term" value="F:ATP hydrolysis activity"/>
    <property type="evidence" value="ECO:0007669"/>
    <property type="project" value="TreeGrafter"/>
</dbReference>
<dbReference type="Pfam" id="PF10431">
    <property type="entry name" value="ClpB_D2-small"/>
    <property type="match status" value="1"/>
</dbReference>
<name>A0A6A2Y4B1_HIBSY</name>
<dbReference type="PANTHER" id="PTHR11638">
    <property type="entry name" value="ATP-DEPENDENT CLP PROTEASE"/>
    <property type="match status" value="1"/>
</dbReference>
<keyword evidence="5" id="KW-1185">Reference proteome</keyword>
<dbReference type="PANTHER" id="PTHR11638:SF185">
    <property type="entry name" value="ATP-DEPENDENT CLP PROTEASE ATP-BINDING SUBUNIT"/>
    <property type="match status" value="1"/>
</dbReference>
<dbReference type="GO" id="GO:0005737">
    <property type="term" value="C:cytoplasm"/>
    <property type="evidence" value="ECO:0007669"/>
    <property type="project" value="TreeGrafter"/>
</dbReference>
<keyword evidence="2" id="KW-0067">ATP-binding</keyword>
<reference evidence="4" key="1">
    <citation type="submission" date="2019-09" db="EMBL/GenBank/DDBJ databases">
        <title>Draft genome information of white flower Hibiscus syriacus.</title>
        <authorList>
            <person name="Kim Y.-M."/>
        </authorList>
    </citation>
    <scope>NUCLEOTIDE SEQUENCE [LARGE SCALE GENOMIC DNA]</scope>
    <source>
        <strain evidence="4">YM2019G1</strain>
    </source>
</reference>
<evidence type="ECO:0000313" key="5">
    <source>
        <dbReference type="Proteomes" id="UP000436088"/>
    </source>
</evidence>
<dbReference type="AlphaFoldDB" id="A0A6A2Y4B1"/>
<evidence type="ECO:0000259" key="3">
    <source>
        <dbReference type="SMART" id="SM01086"/>
    </source>
</evidence>
<dbReference type="SMART" id="SM01086">
    <property type="entry name" value="ClpB_D2-small"/>
    <property type="match status" value="1"/>
</dbReference>
<keyword evidence="1" id="KW-0547">Nucleotide-binding</keyword>
<gene>
    <name evidence="4" type="ORF">F3Y22_tig00112988pilonHSYRG00189</name>
</gene>
<evidence type="ECO:0000256" key="1">
    <source>
        <dbReference type="ARBA" id="ARBA00022741"/>
    </source>
</evidence>
<dbReference type="EMBL" id="VEPZ02001681">
    <property type="protein sequence ID" value="KAE8663354.1"/>
    <property type="molecule type" value="Genomic_DNA"/>
</dbReference>
<proteinExistence type="predicted"/>
<evidence type="ECO:0000256" key="2">
    <source>
        <dbReference type="ARBA" id="ARBA00022840"/>
    </source>
</evidence>
<feature type="domain" description="Clp ATPase C-terminal" evidence="3">
    <location>
        <begin position="2"/>
        <end position="73"/>
    </location>
</feature>
<accession>A0A6A2Y4B1</accession>
<comment type="caution">
    <text evidence="4">The sequence shown here is derived from an EMBL/GenBank/DDBJ whole genome shotgun (WGS) entry which is preliminary data.</text>
</comment>
<dbReference type="GO" id="GO:0005524">
    <property type="term" value="F:ATP binding"/>
    <property type="evidence" value="ECO:0007669"/>
    <property type="project" value="UniProtKB-KW"/>
</dbReference>
<dbReference type="Proteomes" id="UP000436088">
    <property type="component" value="Unassembled WGS sequence"/>
</dbReference>
<dbReference type="GO" id="GO:0034605">
    <property type="term" value="P:cellular response to heat"/>
    <property type="evidence" value="ECO:0007669"/>
    <property type="project" value="TreeGrafter"/>
</dbReference>
<dbReference type="Gene3D" id="1.10.8.60">
    <property type="match status" value="1"/>
</dbReference>
<dbReference type="InterPro" id="IPR019489">
    <property type="entry name" value="Clp_ATPase_C"/>
</dbReference>
<evidence type="ECO:0000313" key="4">
    <source>
        <dbReference type="EMBL" id="KAE8663354.1"/>
    </source>
</evidence>
<organism evidence="4 5">
    <name type="scientific">Hibiscus syriacus</name>
    <name type="common">Rose of Sharon</name>
    <dbReference type="NCBI Taxonomy" id="106335"/>
    <lineage>
        <taxon>Eukaryota</taxon>
        <taxon>Viridiplantae</taxon>
        <taxon>Streptophyta</taxon>
        <taxon>Embryophyta</taxon>
        <taxon>Tracheophyta</taxon>
        <taxon>Spermatophyta</taxon>
        <taxon>Magnoliopsida</taxon>
        <taxon>eudicotyledons</taxon>
        <taxon>Gunneridae</taxon>
        <taxon>Pentapetalae</taxon>
        <taxon>rosids</taxon>
        <taxon>malvids</taxon>
        <taxon>Malvales</taxon>
        <taxon>Malvaceae</taxon>
        <taxon>Malvoideae</taxon>
        <taxon>Hibiscus</taxon>
    </lineage>
</organism>
<dbReference type="InterPro" id="IPR050130">
    <property type="entry name" value="ClpA_ClpB"/>
</dbReference>
<sequence length="90" mass="9739">MLDLSLGIGLEVSESIKDHICQQGYDQTYGARPLRRAVTLIVEDPLSEVLLAGDYRPGETAVIDLDASGNPIVTSRSNRDISLSDTASMF</sequence>